<protein>
    <submittedName>
        <fullName evidence="2">Uncharacterized protein</fullName>
    </submittedName>
</protein>
<keyword evidence="1" id="KW-0812">Transmembrane</keyword>
<name>A0A0E9WBS9_ANGAN</name>
<reference evidence="2" key="1">
    <citation type="submission" date="2014-11" db="EMBL/GenBank/DDBJ databases">
        <authorList>
            <person name="Amaro Gonzalez C."/>
        </authorList>
    </citation>
    <scope>NUCLEOTIDE SEQUENCE</scope>
</reference>
<sequence length="52" mass="6303">MFTHVCKYNYPLYLFCFVSFVCFFKNLYCDICLNEVQVFNDCMTTTVTDVYR</sequence>
<feature type="transmembrane region" description="Helical" evidence="1">
    <location>
        <begin position="12"/>
        <end position="28"/>
    </location>
</feature>
<accession>A0A0E9WBS9</accession>
<evidence type="ECO:0000313" key="2">
    <source>
        <dbReference type="EMBL" id="JAH86948.1"/>
    </source>
</evidence>
<keyword evidence="1" id="KW-0472">Membrane</keyword>
<reference evidence="2" key="2">
    <citation type="journal article" date="2015" name="Fish Shellfish Immunol.">
        <title>Early steps in the European eel (Anguilla anguilla)-Vibrio vulnificus interaction in the gills: Role of the RtxA13 toxin.</title>
        <authorList>
            <person name="Callol A."/>
            <person name="Pajuelo D."/>
            <person name="Ebbesson L."/>
            <person name="Teles M."/>
            <person name="MacKenzie S."/>
            <person name="Amaro C."/>
        </authorList>
    </citation>
    <scope>NUCLEOTIDE SEQUENCE</scope>
</reference>
<dbReference type="EMBL" id="GBXM01021629">
    <property type="protein sequence ID" value="JAH86948.1"/>
    <property type="molecule type" value="Transcribed_RNA"/>
</dbReference>
<evidence type="ECO:0000256" key="1">
    <source>
        <dbReference type="SAM" id="Phobius"/>
    </source>
</evidence>
<proteinExistence type="predicted"/>
<organism evidence="2">
    <name type="scientific">Anguilla anguilla</name>
    <name type="common">European freshwater eel</name>
    <name type="synonym">Muraena anguilla</name>
    <dbReference type="NCBI Taxonomy" id="7936"/>
    <lineage>
        <taxon>Eukaryota</taxon>
        <taxon>Metazoa</taxon>
        <taxon>Chordata</taxon>
        <taxon>Craniata</taxon>
        <taxon>Vertebrata</taxon>
        <taxon>Euteleostomi</taxon>
        <taxon>Actinopterygii</taxon>
        <taxon>Neopterygii</taxon>
        <taxon>Teleostei</taxon>
        <taxon>Anguilliformes</taxon>
        <taxon>Anguillidae</taxon>
        <taxon>Anguilla</taxon>
    </lineage>
</organism>
<dbReference type="AlphaFoldDB" id="A0A0E9WBS9"/>
<keyword evidence="1" id="KW-1133">Transmembrane helix</keyword>